<dbReference type="OrthoDB" id="20368at2759"/>
<comment type="similarity">
    <text evidence="1">Belongs to the beclin family.</text>
</comment>
<dbReference type="GO" id="GO:0000423">
    <property type="term" value="P:mitophagy"/>
    <property type="evidence" value="ECO:0007669"/>
    <property type="project" value="TreeGrafter"/>
</dbReference>
<dbReference type="PANTHER" id="PTHR12768">
    <property type="entry name" value="BECLIN 1"/>
    <property type="match status" value="1"/>
</dbReference>
<dbReference type="AlphaFoldDB" id="C4JIL5"/>
<dbReference type="PANTHER" id="PTHR12768:SF4">
    <property type="entry name" value="BECLIN-1"/>
    <property type="match status" value="1"/>
</dbReference>
<evidence type="ECO:0000256" key="1">
    <source>
        <dbReference type="ARBA" id="ARBA00005965"/>
    </source>
</evidence>
<dbReference type="Pfam" id="PF04111">
    <property type="entry name" value="APG6"/>
    <property type="match status" value="1"/>
</dbReference>
<feature type="compositionally biased region" description="Polar residues" evidence="2">
    <location>
        <begin position="464"/>
        <end position="473"/>
    </location>
</feature>
<dbReference type="HOGENOM" id="CLU_024219_3_1_1"/>
<proteinExistence type="inferred from homology"/>
<dbReference type="EMBL" id="CH476615">
    <property type="protein sequence ID" value="EEP76703.1"/>
    <property type="molecule type" value="Genomic_DNA"/>
</dbReference>
<dbReference type="InterPro" id="IPR041691">
    <property type="entry name" value="Atg6/beclin_CC"/>
</dbReference>
<dbReference type="FunCoup" id="C4JIL5">
    <property type="interactions" value="491"/>
</dbReference>
<dbReference type="GO" id="GO:0006995">
    <property type="term" value="P:cellular response to nitrogen starvation"/>
    <property type="evidence" value="ECO:0007669"/>
    <property type="project" value="TreeGrafter"/>
</dbReference>
<organism evidence="5 6">
    <name type="scientific">Uncinocarpus reesii (strain UAMH 1704)</name>
    <dbReference type="NCBI Taxonomy" id="336963"/>
    <lineage>
        <taxon>Eukaryota</taxon>
        <taxon>Fungi</taxon>
        <taxon>Dikarya</taxon>
        <taxon>Ascomycota</taxon>
        <taxon>Pezizomycotina</taxon>
        <taxon>Eurotiomycetes</taxon>
        <taxon>Eurotiomycetidae</taxon>
        <taxon>Onygenales</taxon>
        <taxon>Onygenaceae</taxon>
        <taxon>Uncinocarpus</taxon>
    </lineage>
</organism>
<feature type="domain" description="Atg6 BARA" evidence="3">
    <location>
        <begin position="294"/>
        <end position="506"/>
    </location>
</feature>
<dbReference type="GO" id="GO:0000045">
    <property type="term" value="P:autophagosome assembly"/>
    <property type="evidence" value="ECO:0007669"/>
    <property type="project" value="TreeGrafter"/>
</dbReference>
<dbReference type="GO" id="GO:0034271">
    <property type="term" value="C:phosphatidylinositol 3-kinase complex, class III, type I"/>
    <property type="evidence" value="ECO:0007669"/>
    <property type="project" value="TreeGrafter"/>
</dbReference>
<dbReference type="Proteomes" id="UP000002058">
    <property type="component" value="Unassembled WGS sequence"/>
</dbReference>
<dbReference type="GO" id="GO:0043548">
    <property type="term" value="F:phosphatidylinositol 3-kinase binding"/>
    <property type="evidence" value="ECO:0007669"/>
    <property type="project" value="TreeGrafter"/>
</dbReference>
<dbReference type="InterPro" id="IPR007243">
    <property type="entry name" value="Atg6/Beclin"/>
</dbReference>
<dbReference type="eggNOG" id="KOG2751">
    <property type="taxonomic scope" value="Eukaryota"/>
</dbReference>
<evidence type="ECO:0000259" key="3">
    <source>
        <dbReference type="Pfam" id="PF04111"/>
    </source>
</evidence>
<dbReference type="InParanoid" id="C4JIL5"/>
<evidence type="ECO:0000259" key="4">
    <source>
        <dbReference type="Pfam" id="PF17675"/>
    </source>
</evidence>
<sequence length="632" mass="69965">MLHRSTQAAPPMYCQKCHLPVKWSDSLDALDPAAFDILIASSSKCHPTLPASPGGKRQQDLRNTARTLPSSSAAVYRREIVHAQRESTTRFSSRRSTKDVPNMSFVMLTQSSSDINPSSGTRSLPYTAVPSVADHDMKSLIDHIERSVSLHETISARTDIDHPICVECADRVDNALQKQLLDVAKERDAYTSFLRNVNASIPAVDEFATAQQSLNMMLNQESDAAGRLMKLEAEKMVIDGEITSLGDKYEQLDKDEGCFWQERTDFTMTLGSFLSERDALNIKYDHDSRQLERLQRTNVYNDTFCISHDGYFGTINGLRLGRLGNPPVEWAEINAAWGQTLLLLSTVANKLGFQFAGYKLRPMGSVSKIEKIVYSQQGSNPPASGHDNPEVRLSPTVTSLDLFSSGDLPLNLPWLHRRFDAGMVAFLDCLRQLGVHVEQSVSNPPFSEPPNDVRPGTPFDLPNMPQSRAQPQASGGGLKLPYEIRKDRIGDASIKLGFNQNDESWTPNPNKKEKIRTPKPIPWLILFMGFPILPPVFGTPVVAAPSPKPVYTTSVAVLEATADDVVDIVAFVHQWCQVNDGKSRGKTPVAVYTNDLSNVRCRGQTSCGLGDGVWINGLRSNKRSRKSKKKNS</sequence>
<dbReference type="VEuPathDB" id="FungiDB:UREG_01552"/>
<dbReference type="GO" id="GO:0045324">
    <property type="term" value="P:late endosome to vacuole transport"/>
    <property type="evidence" value="ECO:0007669"/>
    <property type="project" value="TreeGrafter"/>
</dbReference>
<evidence type="ECO:0000313" key="5">
    <source>
        <dbReference type="EMBL" id="EEP76703.1"/>
    </source>
</evidence>
<reference evidence="6" key="1">
    <citation type="journal article" date="2009" name="Genome Res.">
        <title>Comparative genomic analyses of the human fungal pathogens Coccidioides and their relatives.</title>
        <authorList>
            <person name="Sharpton T.J."/>
            <person name="Stajich J.E."/>
            <person name="Rounsley S.D."/>
            <person name="Gardner M.J."/>
            <person name="Wortman J.R."/>
            <person name="Jordar V.S."/>
            <person name="Maiti R."/>
            <person name="Kodira C.D."/>
            <person name="Neafsey D.E."/>
            <person name="Zeng Q."/>
            <person name="Hung C.-Y."/>
            <person name="McMahan C."/>
            <person name="Muszewska A."/>
            <person name="Grynberg M."/>
            <person name="Mandel M.A."/>
            <person name="Kellner E.M."/>
            <person name="Barker B.M."/>
            <person name="Galgiani J.N."/>
            <person name="Orbach M.J."/>
            <person name="Kirkland T.N."/>
            <person name="Cole G.T."/>
            <person name="Henn M.R."/>
            <person name="Birren B.W."/>
            <person name="Taylor J.W."/>
        </authorList>
    </citation>
    <scope>NUCLEOTIDE SEQUENCE [LARGE SCALE GENOMIC DNA]</scope>
    <source>
        <strain evidence="6">UAMH 1704</strain>
    </source>
</reference>
<dbReference type="GO" id="GO:0034272">
    <property type="term" value="C:phosphatidylinositol 3-kinase complex, class III, type II"/>
    <property type="evidence" value="ECO:0007669"/>
    <property type="project" value="TreeGrafter"/>
</dbReference>
<dbReference type="STRING" id="336963.C4JIL5"/>
<accession>C4JIL5</accession>
<dbReference type="RefSeq" id="XP_002542036.1">
    <property type="nucleotide sequence ID" value="XM_002541990.1"/>
</dbReference>
<dbReference type="Gene3D" id="1.10.418.40">
    <property type="entry name" value="Autophagy protein 6/Beclin 1"/>
    <property type="match status" value="1"/>
</dbReference>
<dbReference type="Pfam" id="PF17675">
    <property type="entry name" value="APG6_N"/>
    <property type="match status" value="1"/>
</dbReference>
<feature type="domain" description="Atg6/beclin coiled-coil" evidence="4">
    <location>
        <begin position="163"/>
        <end position="291"/>
    </location>
</feature>
<evidence type="ECO:0000313" key="6">
    <source>
        <dbReference type="Proteomes" id="UP000002058"/>
    </source>
</evidence>
<name>C4JIL5_UNCRE</name>
<dbReference type="GO" id="GO:0030674">
    <property type="term" value="F:protein-macromolecule adaptor activity"/>
    <property type="evidence" value="ECO:0007669"/>
    <property type="project" value="TreeGrafter"/>
</dbReference>
<dbReference type="KEGG" id="ure:UREG_01552"/>
<dbReference type="InterPro" id="IPR040455">
    <property type="entry name" value="Atg6_BARA"/>
</dbReference>
<protein>
    <submittedName>
        <fullName evidence="5">Uncharacterized protein</fullName>
    </submittedName>
</protein>
<dbReference type="GeneID" id="8440968"/>
<dbReference type="OMA" id="DHPLCKA"/>
<gene>
    <name evidence="5" type="ORF">UREG_01552</name>
</gene>
<dbReference type="InterPro" id="IPR038274">
    <property type="entry name" value="Atg6/Beclin_C_sf"/>
</dbReference>
<dbReference type="FunFam" id="1.10.418.40:FF:000005">
    <property type="entry name" value="Autophagy protein Apg6, putative"/>
    <property type="match status" value="1"/>
</dbReference>
<keyword evidence="6" id="KW-1185">Reference proteome</keyword>
<feature type="region of interest" description="Disordered" evidence="2">
    <location>
        <begin position="440"/>
        <end position="478"/>
    </location>
</feature>
<dbReference type="GO" id="GO:0000407">
    <property type="term" value="C:phagophore assembly site"/>
    <property type="evidence" value="ECO:0007669"/>
    <property type="project" value="TreeGrafter"/>
</dbReference>
<dbReference type="Gene3D" id="6.10.250.3110">
    <property type="match status" value="1"/>
</dbReference>
<evidence type="ECO:0000256" key="2">
    <source>
        <dbReference type="SAM" id="MobiDB-lite"/>
    </source>
</evidence>